<comment type="caution">
    <text evidence="1">The sequence shown here is derived from an EMBL/GenBank/DDBJ whole genome shotgun (WGS) entry which is preliminary data.</text>
</comment>
<organism evidence="1 2">
    <name type="scientific">Alternaria panax</name>
    <dbReference type="NCBI Taxonomy" id="48097"/>
    <lineage>
        <taxon>Eukaryota</taxon>
        <taxon>Fungi</taxon>
        <taxon>Dikarya</taxon>
        <taxon>Ascomycota</taxon>
        <taxon>Pezizomycotina</taxon>
        <taxon>Dothideomycetes</taxon>
        <taxon>Pleosporomycetidae</taxon>
        <taxon>Pleosporales</taxon>
        <taxon>Pleosporineae</taxon>
        <taxon>Pleosporaceae</taxon>
        <taxon>Alternaria</taxon>
        <taxon>Alternaria sect. Panax</taxon>
    </lineage>
</organism>
<dbReference type="AlphaFoldDB" id="A0AAD4FK18"/>
<name>A0AAD4FK18_9PLEO</name>
<sequence length="126" mass="14851">MLEFDSPTQVNSNECHHIFCYRYICRLLNGQKAWSNKCLFYVLWFNTSQDIGVDILAEKIVGIRAYPGKNDESAGPIRQRQQFRQNEGGRQRIARWFDNPYAFLEDELIDDHDAEDDDRDGNWESD</sequence>
<evidence type="ECO:0000313" key="2">
    <source>
        <dbReference type="Proteomes" id="UP001199106"/>
    </source>
</evidence>
<dbReference type="Proteomes" id="UP001199106">
    <property type="component" value="Unassembled WGS sequence"/>
</dbReference>
<dbReference type="EMBL" id="JAANER010000005">
    <property type="protein sequence ID" value="KAG9189916.1"/>
    <property type="molecule type" value="Genomic_DNA"/>
</dbReference>
<accession>A0AAD4FK18</accession>
<proteinExistence type="predicted"/>
<reference evidence="1" key="1">
    <citation type="submission" date="2021-07" db="EMBL/GenBank/DDBJ databases">
        <title>Genome Resource of American Ginseng Black Spot Pathogen Alternaria panax.</title>
        <authorList>
            <person name="Qiu C."/>
            <person name="Wang W."/>
            <person name="Liu Z."/>
        </authorList>
    </citation>
    <scope>NUCLEOTIDE SEQUENCE</scope>
    <source>
        <strain evidence="1">BNCC115425</strain>
    </source>
</reference>
<protein>
    <submittedName>
        <fullName evidence="1">Uncharacterized protein</fullName>
    </submittedName>
</protein>
<gene>
    <name evidence="1" type="ORF">G6011_06784</name>
</gene>
<keyword evidence="2" id="KW-1185">Reference proteome</keyword>
<evidence type="ECO:0000313" key="1">
    <source>
        <dbReference type="EMBL" id="KAG9189916.1"/>
    </source>
</evidence>